<organism evidence="2 3">
    <name type="scientific">Streptomyces lunaelactis</name>
    <dbReference type="NCBI Taxonomy" id="1535768"/>
    <lineage>
        <taxon>Bacteria</taxon>
        <taxon>Bacillati</taxon>
        <taxon>Actinomycetota</taxon>
        <taxon>Actinomycetes</taxon>
        <taxon>Kitasatosporales</taxon>
        <taxon>Streptomycetaceae</taxon>
        <taxon>Streptomyces</taxon>
    </lineage>
</organism>
<dbReference type="InterPro" id="IPR059026">
    <property type="entry name" value="LpqB_N"/>
</dbReference>
<keyword evidence="3" id="KW-1185">Reference proteome</keyword>
<sequence length="584" mass="62249">MPDSGDIHAVKASQRADSQVRVYAVPPRQGATPGEIVAGFLEAMTSDDTNFATARKYLTPDASRKWRPDASTTVLTAAPDSGLPERGRADYPGMSYPLFGKQIATVDSQHAYQAMPPTTYRETIHLSEQAGPDGKEWRIDSLPTGLVLGASDFQRSYRSVNKYYFASGRNVVVADPVYIRQRLDPVTRMDPVTQTVKALLEGPTNWLKQVVESPFPTGTALKEGTKSLPLDDRNALKVPLNEKASNVGRPECVQLAAQILFTLRDLTSTRVDQVELQRADGSQLCVLDRGQAEAIAPDHNSGKPINQYFVDKKNRLALLTGGAKEIGEPQNVPGPFGDGQLPVSVVGVARHERTAAAVSKDSSQLYVTSIISDSRPGSPVVTSKGKTPLNRLSAPSWDGRDDLWVADRDPGNPALLHLAGGTGTPQAVKIVPGLDGARIEAVKVSVDGVRIALLLSKGGKTTLKIGRVEHPGPKGSPLVTVADLRPAAPQMETVTAVSWAGPSRLVVVGKESGGVQQVRYIQTDGSSSAASILPGLNQVMAVTASDDESRPLVAYSKDDGIVRLPAGANWQTLVKEGSSPVYPG</sequence>
<reference evidence="2 3" key="1">
    <citation type="submission" date="2018-01" db="EMBL/GenBank/DDBJ databases">
        <title>Complete genome sequence of Streptomyces lunaelactis MM109T, a Ferroverdin A producer isolated from cave moonmilk deposits.</title>
        <authorList>
            <person name="Naome A."/>
            <person name="Martinet L."/>
            <person name="Maciejewska M."/>
            <person name="Anderssen S."/>
            <person name="Adam D."/>
            <person name="Tenconi E."/>
            <person name="Deflandre B."/>
            <person name="Arguelles-Arias A."/>
            <person name="Calusinska M."/>
            <person name="Copieters W."/>
            <person name="Karim L."/>
            <person name="Hanikenne M."/>
            <person name="Baurain D."/>
            <person name="van Wezel G."/>
            <person name="Smargiasso N."/>
            <person name="de Pauw E."/>
            <person name="Delfosse P."/>
            <person name="Rigali S."/>
        </authorList>
    </citation>
    <scope>NUCLEOTIDE SEQUENCE [LARGE SCALE GENOMIC DNA]</scope>
    <source>
        <strain evidence="2 3">MM109</strain>
    </source>
</reference>
<dbReference type="Proteomes" id="UP000244201">
    <property type="component" value="Chromosome"/>
</dbReference>
<protein>
    <recommendedName>
        <fullName evidence="1">GerMN domain-containing protein</fullName>
    </recommendedName>
</protein>
<dbReference type="Pfam" id="PF10647">
    <property type="entry name" value="Gmad1"/>
    <property type="match status" value="1"/>
</dbReference>
<feature type="domain" description="GerMN" evidence="1">
    <location>
        <begin position="192"/>
        <end position="288"/>
    </location>
</feature>
<name>A0A2R4TEF9_9ACTN</name>
<evidence type="ECO:0000313" key="2">
    <source>
        <dbReference type="EMBL" id="AVZ77473.1"/>
    </source>
</evidence>
<dbReference type="EMBL" id="CP026304">
    <property type="protein sequence ID" value="AVZ77473.1"/>
    <property type="molecule type" value="Genomic_DNA"/>
</dbReference>
<dbReference type="SMART" id="SM00909">
    <property type="entry name" value="Germane"/>
    <property type="match status" value="1"/>
</dbReference>
<evidence type="ECO:0000313" key="3">
    <source>
        <dbReference type="Proteomes" id="UP000244201"/>
    </source>
</evidence>
<dbReference type="Pfam" id="PF10646">
    <property type="entry name" value="Germane"/>
    <property type="match status" value="1"/>
</dbReference>
<dbReference type="InterPro" id="IPR018910">
    <property type="entry name" value="LpqB_C"/>
</dbReference>
<dbReference type="OrthoDB" id="3226781at2"/>
<evidence type="ECO:0000259" key="1">
    <source>
        <dbReference type="SMART" id="SM00909"/>
    </source>
</evidence>
<dbReference type="SUPFAM" id="SSF82171">
    <property type="entry name" value="DPP6 N-terminal domain-like"/>
    <property type="match status" value="1"/>
</dbReference>
<gene>
    <name evidence="2" type="ORF">SLUN_15355</name>
</gene>
<dbReference type="AlphaFoldDB" id="A0A2R4TEF9"/>
<dbReference type="KEGG" id="slk:SLUN_15355"/>
<dbReference type="InterPro" id="IPR019606">
    <property type="entry name" value="GerMN"/>
</dbReference>
<proteinExistence type="predicted"/>
<dbReference type="Pfam" id="PF25976">
    <property type="entry name" value="LpqB_N"/>
    <property type="match status" value="1"/>
</dbReference>
<accession>A0A2R4TEF9</accession>